<name>A0A7S1J634_9EUGL</name>
<sequence length="150" mass="16618">MASTTFKMPLQEPLDSDRLLRLSADLHQLTDHLRDLRRLGIASGGSACISAGRWSEWLSEVQMCSRLQSDAPLDSPCWWDVPATCAPTLPEELSSWDPGHSPQKPISTNPCRSTEAPTVDTATPSDLTGPNRKYGSKEVDGERCTHRRSW</sequence>
<gene>
    <name evidence="2" type="ORF">EGYM00392_LOCUS45031</name>
</gene>
<feature type="compositionally biased region" description="Polar residues" evidence="1">
    <location>
        <begin position="104"/>
        <end position="128"/>
    </location>
</feature>
<reference evidence="2" key="1">
    <citation type="submission" date="2021-01" db="EMBL/GenBank/DDBJ databases">
        <authorList>
            <person name="Corre E."/>
            <person name="Pelletier E."/>
            <person name="Niang G."/>
            <person name="Scheremetjew M."/>
            <person name="Finn R."/>
            <person name="Kale V."/>
            <person name="Holt S."/>
            <person name="Cochrane G."/>
            <person name="Meng A."/>
            <person name="Brown T."/>
            <person name="Cohen L."/>
        </authorList>
    </citation>
    <scope>NUCLEOTIDE SEQUENCE</scope>
    <source>
        <strain evidence="2">NIES-381</strain>
    </source>
</reference>
<proteinExistence type="predicted"/>
<evidence type="ECO:0000256" key="1">
    <source>
        <dbReference type="SAM" id="MobiDB-lite"/>
    </source>
</evidence>
<organism evidence="2">
    <name type="scientific">Eutreptiella gymnastica</name>
    <dbReference type="NCBI Taxonomy" id="73025"/>
    <lineage>
        <taxon>Eukaryota</taxon>
        <taxon>Discoba</taxon>
        <taxon>Euglenozoa</taxon>
        <taxon>Euglenida</taxon>
        <taxon>Spirocuta</taxon>
        <taxon>Euglenophyceae</taxon>
        <taxon>Eutreptiales</taxon>
        <taxon>Eutreptiaceae</taxon>
        <taxon>Eutreptiella</taxon>
    </lineage>
</organism>
<accession>A0A7S1J634</accession>
<evidence type="ECO:0000313" key="2">
    <source>
        <dbReference type="EMBL" id="CAD9033882.1"/>
    </source>
</evidence>
<dbReference type="EMBL" id="HBGA01122251">
    <property type="protein sequence ID" value="CAD9033882.1"/>
    <property type="molecule type" value="Transcribed_RNA"/>
</dbReference>
<dbReference type="AlphaFoldDB" id="A0A7S1J634"/>
<feature type="compositionally biased region" description="Basic and acidic residues" evidence="1">
    <location>
        <begin position="135"/>
        <end position="144"/>
    </location>
</feature>
<feature type="region of interest" description="Disordered" evidence="1">
    <location>
        <begin position="90"/>
        <end position="150"/>
    </location>
</feature>
<protein>
    <submittedName>
        <fullName evidence="2">Uncharacterized protein</fullName>
    </submittedName>
</protein>